<evidence type="ECO:0000256" key="3">
    <source>
        <dbReference type="ARBA" id="ARBA00022989"/>
    </source>
</evidence>
<keyword evidence="2 6" id="KW-0812">Transmembrane</keyword>
<evidence type="ECO:0000256" key="1">
    <source>
        <dbReference type="ARBA" id="ARBA00004141"/>
    </source>
</evidence>
<feature type="transmembrane region" description="Helical" evidence="6">
    <location>
        <begin position="205"/>
        <end position="227"/>
    </location>
</feature>
<accession>A0ABR4ALZ4</accession>
<evidence type="ECO:0000313" key="8">
    <source>
        <dbReference type="EMBL" id="KAL2046143.1"/>
    </source>
</evidence>
<dbReference type="InterPro" id="IPR004712">
    <property type="entry name" value="Na+/H+_antiporter_fungi"/>
</dbReference>
<organism evidence="8 9">
    <name type="scientific">Stereocaulon virgatum</name>
    <dbReference type="NCBI Taxonomy" id="373712"/>
    <lineage>
        <taxon>Eukaryota</taxon>
        <taxon>Fungi</taxon>
        <taxon>Dikarya</taxon>
        <taxon>Ascomycota</taxon>
        <taxon>Pezizomycotina</taxon>
        <taxon>Lecanoromycetes</taxon>
        <taxon>OSLEUM clade</taxon>
        <taxon>Lecanoromycetidae</taxon>
        <taxon>Lecanorales</taxon>
        <taxon>Lecanorineae</taxon>
        <taxon>Stereocaulaceae</taxon>
        <taxon>Stereocaulon</taxon>
    </lineage>
</organism>
<feature type="transmembrane region" description="Helical" evidence="6">
    <location>
        <begin position="268"/>
        <end position="285"/>
    </location>
</feature>
<feature type="region of interest" description="Disordered" evidence="5">
    <location>
        <begin position="446"/>
        <end position="484"/>
    </location>
</feature>
<evidence type="ECO:0000256" key="4">
    <source>
        <dbReference type="ARBA" id="ARBA00023136"/>
    </source>
</evidence>
<feature type="transmembrane region" description="Helical" evidence="6">
    <location>
        <begin position="330"/>
        <end position="351"/>
    </location>
</feature>
<feature type="transmembrane region" description="Helical" evidence="6">
    <location>
        <begin position="239"/>
        <end position="262"/>
    </location>
</feature>
<dbReference type="Proteomes" id="UP001590950">
    <property type="component" value="Unassembled WGS sequence"/>
</dbReference>
<feature type="transmembrane region" description="Helical" evidence="6">
    <location>
        <begin position="412"/>
        <end position="437"/>
    </location>
</feature>
<keyword evidence="3 6" id="KW-1133">Transmembrane helix</keyword>
<evidence type="ECO:0000313" key="9">
    <source>
        <dbReference type="Proteomes" id="UP001590950"/>
    </source>
</evidence>
<keyword evidence="4 6" id="KW-0472">Membrane</keyword>
<gene>
    <name evidence="8" type="ORF">N7G274_001590</name>
</gene>
<feature type="transmembrane region" description="Helical" evidence="6">
    <location>
        <begin position="297"/>
        <end position="318"/>
    </location>
</feature>
<proteinExistence type="predicted"/>
<comment type="caution">
    <text evidence="8">The sequence shown here is derived from an EMBL/GenBank/DDBJ whole genome shotgun (WGS) entry which is preliminary data.</text>
</comment>
<feature type="transmembrane region" description="Helical" evidence="6">
    <location>
        <begin position="12"/>
        <end position="30"/>
    </location>
</feature>
<evidence type="ECO:0000256" key="2">
    <source>
        <dbReference type="ARBA" id="ARBA00022692"/>
    </source>
</evidence>
<sequence length="484" mass="53762">MAWINKHLEPTAAHFTYLILSAFLLLYALFSSFIRNRLHLSEPPLATLVGIIFGPQVLDVINPIRWGLEDNITQETTRIIVGLQVFTVGVELPKAYFSRHWKSVGMMLGPVMTFSWLITALFTYLVLHTKWTTAMTISACLAPTDPVLAASVLAESTFSRRVPRRLRHMLSAESGCNDGVSFPFLYVGVLFLVEETTGDAIKEWVLGTILWQCTLGLLIGLVIGHCFNRGLRFVEKWDYIDTGSFLVFYFLLAMFSIGIGSTLGVDDFLAAFGAGYGFAWDGWFAKKTKQTHLPNVLDLLLNSSMFVYFGAIIPWSHFTPAKWTPDITPGRLVGLLILILLFRRIPIVLAMKRFVPDIRTYREALFCGHFGPMGLGALFLVIEARAQLENGTSLPEPHPPKYLKHKEAVETIWPVVSFIIFGSTMIHGLSVAAISVGSHFSRKDGERAPLIGQESDGLQHMDHEGGGGESEPSVSGDEDPDPNE</sequence>
<feature type="transmembrane region" description="Helical" evidence="6">
    <location>
        <begin position="363"/>
        <end position="382"/>
    </location>
</feature>
<dbReference type="InterPro" id="IPR006153">
    <property type="entry name" value="Cation/H_exchanger_TM"/>
</dbReference>
<dbReference type="Pfam" id="PF00999">
    <property type="entry name" value="Na_H_Exchanger"/>
    <property type="match status" value="1"/>
</dbReference>
<dbReference type="Gene3D" id="1.20.1530.20">
    <property type="match status" value="1"/>
</dbReference>
<evidence type="ECO:0000259" key="7">
    <source>
        <dbReference type="Pfam" id="PF00999"/>
    </source>
</evidence>
<feature type="domain" description="Cation/H+ exchanger transmembrane" evidence="7">
    <location>
        <begin position="27"/>
        <end position="434"/>
    </location>
</feature>
<keyword evidence="9" id="KW-1185">Reference proteome</keyword>
<dbReference type="InterPro" id="IPR038770">
    <property type="entry name" value="Na+/solute_symporter_sf"/>
</dbReference>
<feature type="transmembrane region" description="Helical" evidence="6">
    <location>
        <begin position="175"/>
        <end position="193"/>
    </location>
</feature>
<evidence type="ECO:0000256" key="5">
    <source>
        <dbReference type="SAM" id="MobiDB-lite"/>
    </source>
</evidence>
<feature type="transmembrane region" description="Helical" evidence="6">
    <location>
        <begin position="104"/>
        <end position="127"/>
    </location>
</feature>
<dbReference type="PANTHER" id="PTHR31382:SF2">
    <property type="entry name" value="CATION_H+ EXCHANGER DOMAIN-CONTAINING PROTEIN"/>
    <property type="match status" value="1"/>
</dbReference>
<dbReference type="EMBL" id="JBEFKJ010000004">
    <property type="protein sequence ID" value="KAL2046143.1"/>
    <property type="molecule type" value="Genomic_DNA"/>
</dbReference>
<evidence type="ECO:0000256" key="6">
    <source>
        <dbReference type="SAM" id="Phobius"/>
    </source>
</evidence>
<dbReference type="PANTHER" id="PTHR31382">
    <property type="entry name" value="NA(+)/H(+) ANTIPORTER"/>
    <property type="match status" value="1"/>
</dbReference>
<feature type="compositionally biased region" description="Basic and acidic residues" evidence="5">
    <location>
        <begin position="457"/>
        <end position="466"/>
    </location>
</feature>
<reference evidence="8 9" key="1">
    <citation type="submission" date="2024-09" db="EMBL/GenBank/DDBJ databases">
        <title>Rethinking Asexuality: The Enigmatic Case of Functional Sexual Genes in Lepraria (Stereocaulaceae).</title>
        <authorList>
            <person name="Doellman M."/>
            <person name="Sun Y."/>
            <person name="Barcenas-Pena A."/>
            <person name="Lumbsch H.T."/>
            <person name="Grewe F."/>
        </authorList>
    </citation>
    <scope>NUCLEOTIDE SEQUENCE [LARGE SCALE GENOMIC DNA]</scope>
    <source>
        <strain evidence="8 9">Mercado 3170</strain>
    </source>
</reference>
<name>A0ABR4ALZ4_9LECA</name>
<protein>
    <recommendedName>
        <fullName evidence="7">Cation/H+ exchanger transmembrane domain-containing protein</fullName>
    </recommendedName>
</protein>
<comment type="subcellular location">
    <subcellularLocation>
        <location evidence="1">Membrane</location>
        <topology evidence="1">Multi-pass membrane protein</topology>
    </subcellularLocation>
</comment>